<proteinExistence type="predicted"/>
<reference evidence="2 3" key="1">
    <citation type="submission" date="2021-04" db="EMBL/GenBank/DDBJ databases">
        <title>Complete genome sequencing of Allochromatium tepidum strain NZ.</title>
        <authorList>
            <person name="Tsukatani Y."/>
            <person name="Mori H."/>
        </authorList>
    </citation>
    <scope>NUCLEOTIDE SEQUENCE [LARGE SCALE GENOMIC DNA]</scope>
    <source>
        <strain evidence="2 3">NZ</strain>
    </source>
</reference>
<sequence length="113" mass="11648">MTNTPRHSTGARPALWLLLILIPLSTLADSALSPAPIMKHGTCPSGYSPSGAYCVPGSKARQAIDKLGTCPSGYTPSGTYCLAGPQARAAIAKIGSSCPSGWSPSGAYCLRRR</sequence>
<gene>
    <name evidence="2" type="ORF">Atep_26440</name>
</gene>
<evidence type="ECO:0000313" key="3">
    <source>
        <dbReference type="Proteomes" id="UP000680679"/>
    </source>
</evidence>
<keyword evidence="3" id="KW-1185">Reference proteome</keyword>
<feature type="chain" id="PRO_5047358250" evidence="1">
    <location>
        <begin position="29"/>
        <end position="113"/>
    </location>
</feature>
<organism evidence="2 3">
    <name type="scientific">Allochromatium tepidum</name>
    <dbReference type="NCBI Taxonomy" id="553982"/>
    <lineage>
        <taxon>Bacteria</taxon>
        <taxon>Pseudomonadati</taxon>
        <taxon>Pseudomonadota</taxon>
        <taxon>Gammaproteobacteria</taxon>
        <taxon>Chromatiales</taxon>
        <taxon>Chromatiaceae</taxon>
        <taxon>Allochromatium</taxon>
    </lineage>
</organism>
<evidence type="ECO:0000313" key="2">
    <source>
        <dbReference type="EMBL" id="BCU07967.1"/>
    </source>
</evidence>
<protein>
    <submittedName>
        <fullName evidence="2">Uncharacterized protein</fullName>
    </submittedName>
</protein>
<dbReference type="Proteomes" id="UP000680679">
    <property type="component" value="Chromosome"/>
</dbReference>
<feature type="signal peptide" evidence="1">
    <location>
        <begin position="1"/>
        <end position="28"/>
    </location>
</feature>
<name>A0ABM7QQK3_9GAMM</name>
<accession>A0ABM7QQK3</accession>
<dbReference type="RefSeq" id="WP_213379013.1">
    <property type="nucleotide sequence ID" value="NZ_AP024563.1"/>
</dbReference>
<keyword evidence="1" id="KW-0732">Signal</keyword>
<dbReference type="EMBL" id="AP024563">
    <property type="protein sequence ID" value="BCU07967.1"/>
    <property type="molecule type" value="Genomic_DNA"/>
</dbReference>
<evidence type="ECO:0000256" key="1">
    <source>
        <dbReference type="SAM" id="SignalP"/>
    </source>
</evidence>